<keyword evidence="1" id="KW-0808">Transferase</keyword>
<dbReference type="PROSITE" id="PS00108">
    <property type="entry name" value="PROTEIN_KINASE_ST"/>
    <property type="match status" value="1"/>
</dbReference>
<evidence type="ECO:0000256" key="3">
    <source>
        <dbReference type="ARBA" id="ARBA00022777"/>
    </source>
</evidence>
<dbReference type="SUPFAM" id="SSF51126">
    <property type="entry name" value="Pectin lyase-like"/>
    <property type="match status" value="1"/>
</dbReference>
<evidence type="ECO:0000256" key="5">
    <source>
        <dbReference type="ARBA" id="ARBA00037982"/>
    </source>
</evidence>
<dbReference type="InterPro" id="IPR017441">
    <property type="entry name" value="Protein_kinase_ATP_BS"/>
</dbReference>
<comment type="similarity">
    <text evidence="5">Belongs to the protein kinase superfamily. Ser/Thr protein kinase family. GCN2 subfamily.</text>
</comment>
<dbReference type="EMBL" id="LNIX01000010">
    <property type="protein sequence ID" value="OXA49797.1"/>
    <property type="molecule type" value="Genomic_DNA"/>
</dbReference>
<evidence type="ECO:0000256" key="7">
    <source>
        <dbReference type="RuleBase" id="RU000304"/>
    </source>
</evidence>
<dbReference type="PROSITE" id="PS50011">
    <property type="entry name" value="PROTEIN_KINASE_DOM"/>
    <property type="match status" value="1"/>
</dbReference>
<name>A0A226DYJ4_FOLCA</name>
<protein>
    <submittedName>
        <fullName evidence="9">Serine/threonine-protein kinase pdik1l-A</fullName>
    </submittedName>
</protein>
<dbReference type="GO" id="GO:0004674">
    <property type="term" value="F:protein serine/threonine kinase activity"/>
    <property type="evidence" value="ECO:0007669"/>
    <property type="project" value="UniProtKB-KW"/>
</dbReference>
<dbReference type="InterPro" id="IPR000719">
    <property type="entry name" value="Prot_kinase_dom"/>
</dbReference>
<dbReference type="PANTHER" id="PTHR11042">
    <property type="entry name" value="EUKARYOTIC TRANSLATION INITIATION FACTOR 2-ALPHA KINASE EIF2-ALPHA KINASE -RELATED"/>
    <property type="match status" value="1"/>
</dbReference>
<evidence type="ECO:0000256" key="2">
    <source>
        <dbReference type="ARBA" id="ARBA00022741"/>
    </source>
</evidence>
<dbReference type="InterPro" id="IPR011009">
    <property type="entry name" value="Kinase-like_dom_sf"/>
</dbReference>
<dbReference type="PROSITE" id="PS00107">
    <property type="entry name" value="PROTEIN_KINASE_ATP"/>
    <property type="match status" value="1"/>
</dbReference>
<dbReference type="Pfam" id="PF00069">
    <property type="entry name" value="Pkinase"/>
    <property type="match status" value="1"/>
</dbReference>
<dbReference type="Gene3D" id="1.10.510.10">
    <property type="entry name" value="Transferase(Phosphotransferase) domain 1"/>
    <property type="match status" value="1"/>
</dbReference>
<dbReference type="GO" id="GO:0005737">
    <property type="term" value="C:cytoplasm"/>
    <property type="evidence" value="ECO:0007669"/>
    <property type="project" value="TreeGrafter"/>
</dbReference>
<organism evidence="9 10">
    <name type="scientific">Folsomia candida</name>
    <name type="common">Springtail</name>
    <dbReference type="NCBI Taxonomy" id="158441"/>
    <lineage>
        <taxon>Eukaryota</taxon>
        <taxon>Metazoa</taxon>
        <taxon>Ecdysozoa</taxon>
        <taxon>Arthropoda</taxon>
        <taxon>Hexapoda</taxon>
        <taxon>Collembola</taxon>
        <taxon>Entomobryomorpha</taxon>
        <taxon>Isotomoidea</taxon>
        <taxon>Isotomidae</taxon>
        <taxon>Proisotominae</taxon>
        <taxon>Folsomia</taxon>
    </lineage>
</organism>
<dbReference type="InterPro" id="IPR050339">
    <property type="entry name" value="CC_SR_Kinase"/>
</dbReference>
<accession>A0A226DYJ4</accession>
<keyword evidence="7" id="KW-0723">Serine/threonine-protein kinase</keyword>
<evidence type="ECO:0000256" key="6">
    <source>
        <dbReference type="PROSITE-ProRule" id="PRU10141"/>
    </source>
</evidence>
<evidence type="ECO:0000259" key="8">
    <source>
        <dbReference type="PROSITE" id="PS50011"/>
    </source>
</evidence>
<dbReference type="OrthoDB" id="4062651at2759"/>
<reference evidence="9 10" key="1">
    <citation type="submission" date="2015-12" db="EMBL/GenBank/DDBJ databases">
        <title>The genome of Folsomia candida.</title>
        <authorList>
            <person name="Faddeeva A."/>
            <person name="Derks M.F."/>
            <person name="Anvar Y."/>
            <person name="Smit S."/>
            <person name="Van Straalen N."/>
            <person name="Roelofs D."/>
        </authorList>
    </citation>
    <scope>NUCLEOTIDE SEQUENCE [LARGE SCALE GENOMIC DNA]</scope>
    <source>
        <strain evidence="9 10">VU population</strain>
        <tissue evidence="9">Whole body</tissue>
    </source>
</reference>
<feature type="domain" description="Protein kinase" evidence="8">
    <location>
        <begin position="4"/>
        <end position="303"/>
    </location>
</feature>
<dbReference type="SMART" id="SM00220">
    <property type="entry name" value="S_TKc"/>
    <property type="match status" value="1"/>
</dbReference>
<comment type="caution">
    <text evidence="9">The sequence shown here is derived from an EMBL/GenBank/DDBJ whole genome shotgun (WGS) entry which is preliminary data.</text>
</comment>
<evidence type="ECO:0000256" key="1">
    <source>
        <dbReference type="ARBA" id="ARBA00022679"/>
    </source>
</evidence>
<evidence type="ECO:0000256" key="4">
    <source>
        <dbReference type="ARBA" id="ARBA00022840"/>
    </source>
</evidence>
<dbReference type="CDD" id="cd14014">
    <property type="entry name" value="STKc_PknB_like"/>
    <property type="match status" value="1"/>
</dbReference>
<dbReference type="Proteomes" id="UP000198287">
    <property type="component" value="Unassembled WGS sequence"/>
</dbReference>
<keyword evidence="2 6" id="KW-0547">Nucleotide-binding</keyword>
<dbReference type="SUPFAM" id="SSF56112">
    <property type="entry name" value="Protein kinase-like (PK-like)"/>
    <property type="match status" value="1"/>
</dbReference>
<dbReference type="Gene3D" id="3.30.200.20">
    <property type="entry name" value="Phosphorylase Kinase, domain 1"/>
    <property type="match status" value="1"/>
</dbReference>
<feature type="binding site" evidence="6">
    <location>
        <position position="33"/>
    </location>
    <ligand>
        <name>ATP</name>
        <dbReference type="ChEBI" id="CHEBI:30616"/>
    </ligand>
</feature>
<dbReference type="InterPro" id="IPR011050">
    <property type="entry name" value="Pectin_lyase_fold/virulence"/>
</dbReference>
<dbReference type="InterPro" id="IPR008271">
    <property type="entry name" value="Ser/Thr_kinase_AS"/>
</dbReference>
<keyword evidence="4 6" id="KW-0067">ATP-binding</keyword>
<keyword evidence="10" id="KW-1185">Reference proteome</keyword>
<evidence type="ECO:0000313" key="9">
    <source>
        <dbReference type="EMBL" id="OXA49797.1"/>
    </source>
</evidence>
<dbReference type="GO" id="GO:0005524">
    <property type="term" value="F:ATP binding"/>
    <property type="evidence" value="ECO:0007669"/>
    <property type="project" value="UniProtKB-UniRule"/>
</dbReference>
<sequence>MSSLNYSACIGNGSFGLVFAATDPATNSSSAVKVLFPESDAEGGEVEEKQIRRECTITANLDEHENVVKIISVTEKQLSLAEMEQLLPENLFETKEQTKFRAGLVHRLRIATTIQGFFIQMELCGENLRKWLKKQITQQDDNIHYQQFIIVRNLIAGLKYLHDNKIIHRDVKPENVMFSKVGFVFPVKIGDFGLSRNLHLEESQNSSLTSRAGTFGYMAPESFTKDYTFSADLFALGLVIWEIVQLIKFNEKKRLFDRLVNDREESLIQLPLETQGVKELIIALAKRQVGERLKDMEQVSQFIVVWKFNSIQNNSAITRIANNNTNIIAKNEDELHSFLLDARPGSTVTLIENRYRGTFLVQGENITIIGHGETTIIEGSGSSSCIVVNGLGHKISNLKILHGGQDYKSTEDEVNDIACLKVMGGGNSFCNVTLSGGTWCISASGSDHKFEKVKLSDSPNGIHLGGSCNVIRNVRLERIYAFGIYIAP</sequence>
<dbReference type="GO" id="GO:0005634">
    <property type="term" value="C:nucleus"/>
    <property type="evidence" value="ECO:0007669"/>
    <property type="project" value="TreeGrafter"/>
</dbReference>
<evidence type="ECO:0000313" key="10">
    <source>
        <dbReference type="Proteomes" id="UP000198287"/>
    </source>
</evidence>
<keyword evidence="3 9" id="KW-0418">Kinase</keyword>
<dbReference type="AlphaFoldDB" id="A0A226DYJ4"/>
<proteinExistence type="inferred from homology"/>
<dbReference type="STRING" id="158441.A0A226DYJ4"/>
<gene>
    <name evidence="9" type="ORF">Fcan01_15720</name>
</gene>